<evidence type="ECO:0000313" key="9">
    <source>
        <dbReference type="Proteomes" id="UP000449209"/>
    </source>
</evidence>
<reference evidence="8 9" key="1">
    <citation type="journal article" date="2019" name="Appl. Environ. Microbiol.">
        <title>Genetic determinants of hydroxycinnamic acid metabolism in heterofermentative lactobacilli.</title>
        <authorList>
            <person name="Gaur G."/>
            <person name="Oh J.H."/>
            <person name="Filannino P."/>
            <person name="Gobbetti M."/>
            <person name="van Pijkeren J.P."/>
            <person name="Ganzle M.G."/>
        </authorList>
    </citation>
    <scope>NUCLEOTIDE SEQUENCE [LARGE SCALE GENOMIC DNA]</scope>
    <source>
        <strain evidence="8 9">C5</strain>
    </source>
</reference>
<dbReference type="Pfam" id="PF09084">
    <property type="entry name" value="NMT1"/>
    <property type="match status" value="1"/>
</dbReference>
<comment type="caution">
    <text evidence="8">The sequence shown here is derived from an EMBL/GenBank/DDBJ whole genome shotgun (WGS) entry which is preliminary data.</text>
</comment>
<dbReference type="EMBL" id="WEZQ01000009">
    <property type="protein sequence ID" value="MYV17140.1"/>
    <property type="molecule type" value="Genomic_DNA"/>
</dbReference>
<protein>
    <recommendedName>
        <fullName evidence="6">Putative aliphatic sulfonates-binding protein</fullName>
    </recommendedName>
</protein>
<sequence>MKKKHHAWLWWIVLALWLVVAGVGYMDTQTDAKTSSSTKTVRIGYQKGDIFDIARIQGGFAKRMKQKGYRVVWKEFQTGAALLTALNSGKLDYGRTGNTPPITSQASGSKLVYVGAASSRANSSGLLVSKTSSAKTIKDLKGKKIAYSKGSSSQYLLLKLLAKAGMSANDIKWVDLDPGAASTAFSQGKVDAWVVWDPYVASAQVTQNAKLIESASSVNTTDRDFILATSTYAKKHTKTSSTLLSELETSMEWANRHHTTLIKDLSSALSLDKKVVTKMVDRRRYSVSGMTQAIVKEQQDIADTLAKAHDISGDIDVSKAVLTTSQ</sequence>
<dbReference type="InterPro" id="IPR015168">
    <property type="entry name" value="SsuA/THI5"/>
</dbReference>
<dbReference type="InterPro" id="IPR010067">
    <property type="entry name" value="ABC_SsuA_sub-bd"/>
</dbReference>
<evidence type="ECO:0000259" key="7">
    <source>
        <dbReference type="SMART" id="SM00062"/>
    </source>
</evidence>
<evidence type="ECO:0000313" key="8">
    <source>
        <dbReference type="EMBL" id="MYV17140.1"/>
    </source>
</evidence>
<evidence type="ECO:0000256" key="6">
    <source>
        <dbReference type="ARBA" id="ARBA00070228"/>
    </source>
</evidence>
<comment type="subcellular location">
    <subcellularLocation>
        <location evidence="1">Periplasm</location>
    </subcellularLocation>
</comment>
<keyword evidence="4" id="KW-0732">Signal</keyword>
<proteinExistence type="inferred from homology"/>
<dbReference type="OrthoDB" id="286202at2"/>
<accession>A0A6N9I2G4</accession>
<feature type="domain" description="Solute-binding protein family 3/N-terminal" evidence="7">
    <location>
        <begin position="40"/>
        <end position="257"/>
    </location>
</feature>
<dbReference type="SUPFAM" id="SSF53850">
    <property type="entry name" value="Periplasmic binding protein-like II"/>
    <property type="match status" value="1"/>
</dbReference>
<dbReference type="FunFam" id="3.40.190.10:FF:000050">
    <property type="entry name" value="Sulfonate ABC transporter substrate-binding protein"/>
    <property type="match status" value="1"/>
</dbReference>
<comment type="function">
    <text evidence="5">Part of a binding-protein-dependent transport system for aliphatic sulfonates. Putative binding protein.</text>
</comment>
<dbReference type="AlphaFoldDB" id="A0A6N9I2G4"/>
<dbReference type="RefSeq" id="WP_161003563.1">
    <property type="nucleotide sequence ID" value="NZ_WEZQ01000009.1"/>
</dbReference>
<dbReference type="Proteomes" id="UP000449209">
    <property type="component" value="Unassembled WGS sequence"/>
</dbReference>
<evidence type="ECO:0000256" key="2">
    <source>
        <dbReference type="ARBA" id="ARBA00010742"/>
    </source>
</evidence>
<evidence type="ECO:0000256" key="1">
    <source>
        <dbReference type="ARBA" id="ARBA00004418"/>
    </source>
</evidence>
<dbReference type="PANTHER" id="PTHR30024">
    <property type="entry name" value="ALIPHATIC SULFONATES-BINDING PROTEIN-RELATED"/>
    <property type="match status" value="1"/>
</dbReference>
<dbReference type="Gene3D" id="3.40.190.10">
    <property type="entry name" value="Periplasmic binding protein-like II"/>
    <property type="match status" value="2"/>
</dbReference>
<gene>
    <name evidence="8" type="ORF">GB993_06440</name>
</gene>
<organism evidence="8 9">
    <name type="scientific">Furfurilactobacillus milii</name>
    <dbReference type="NCBI Taxonomy" id="2888272"/>
    <lineage>
        <taxon>Bacteria</taxon>
        <taxon>Bacillati</taxon>
        <taxon>Bacillota</taxon>
        <taxon>Bacilli</taxon>
        <taxon>Lactobacillales</taxon>
        <taxon>Lactobacillaceae</taxon>
        <taxon>Furfurilactobacillus</taxon>
    </lineage>
</organism>
<dbReference type="PANTHER" id="PTHR30024:SF42">
    <property type="entry name" value="ALIPHATIC SULFONATES-BINDING PROTEIN-RELATED"/>
    <property type="match status" value="1"/>
</dbReference>
<evidence type="ECO:0000256" key="4">
    <source>
        <dbReference type="ARBA" id="ARBA00022729"/>
    </source>
</evidence>
<evidence type="ECO:0000256" key="5">
    <source>
        <dbReference type="ARBA" id="ARBA00055538"/>
    </source>
</evidence>
<name>A0A6N9I2G4_9LACO</name>
<dbReference type="NCBIfam" id="TIGR01728">
    <property type="entry name" value="SsuA_fam"/>
    <property type="match status" value="1"/>
</dbReference>
<dbReference type="GO" id="GO:0016020">
    <property type="term" value="C:membrane"/>
    <property type="evidence" value="ECO:0007669"/>
    <property type="project" value="InterPro"/>
</dbReference>
<keyword evidence="3" id="KW-0813">Transport</keyword>
<dbReference type="GO" id="GO:0042626">
    <property type="term" value="F:ATPase-coupled transmembrane transporter activity"/>
    <property type="evidence" value="ECO:0007669"/>
    <property type="project" value="InterPro"/>
</dbReference>
<dbReference type="InterPro" id="IPR001638">
    <property type="entry name" value="Solute-binding_3/MltF_N"/>
</dbReference>
<dbReference type="GO" id="GO:0042597">
    <property type="term" value="C:periplasmic space"/>
    <property type="evidence" value="ECO:0007669"/>
    <property type="project" value="UniProtKB-SubCell"/>
</dbReference>
<comment type="similarity">
    <text evidence="2">Belongs to the bacterial solute-binding protein SsuA/TauA family.</text>
</comment>
<dbReference type="SMART" id="SM00062">
    <property type="entry name" value="PBPb"/>
    <property type="match status" value="1"/>
</dbReference>
<evidence type="ECO:0000256" key="3">
    <source>
        <dbReference type="ARBA" id="ARBA00022448"/>
    </source>
</evidence>